<name>A0A1H4PHF8_9MICC</name>
<feature type="region of interest" description="Disordered" evidence="7">
    <location>
        <begin position="260"/>
        <end position="329"/>
    </location>
</feature>
<evidence type="ECO:0000256" key="2">
    <source>
        <dbReference type="ARBA" id="ARBA00007165"/>
    </source>
</evidence>
<dbReference type="RefSeq" id="WP_066212192.1">
    <property type="nucleotide sequence ID" value="NZ_FNSN01000003.1"/>
</dbReference>
<feature type="compositionally biased region" description="Low complexity" evidence="7">
    <location>
        <begin position="271"/>
        <end position="286"/>
    </location>
</feature>
<feature type="transmembrane region" description="Helical" evidence="6">
    <location>
        <begin position="12"/>
        <end position="32"/>
    </location>
</feature>
<evidence type="ECO:0000256" key="6">
    <source>
        <dbReference type="RuleBase" id="RU363076"/>
    </source>
</evidence>
<proteinExistence type="inferred from homology"/>
<keyword evidence="6" id="KW-1003">Cell membrane</keyword>
<sequence>MYRFLFSRRWMGYFVLAIVFAIACVLLGRWQMDRRAETQANINRIVTNYNSAPVAFAQAEPLFEHMDTAREWSQVKLHGTYLPQDQLIVRNRTLNGQPGYQVLVPFRVDSGDTVIVDRGFLPIGNKENGRPDSIPDAPRGDVTVVVRLRPSEPALDRGAPSGQIASIDLNQFASQVKYPLLTGAYGRMASESPAPAVAPMQLPMPATDEGTHLSYSLQWFAFGVLMILGFGYAARQQAKNDALDAEDAELARAAAAAGETLDDGGQGTGEPGAESAAGAGAVPPSSHTAAKYWRQNRKKAERKTAERRAAGRRSAEDEEDAILDAQGFK</sequence>
<evidence type="ECO:0000313" key="8">
    <source>
        <dbReference type="EMBL" id="SEC06839.1"/>
    </source>
</evidence>
<dbReference type="Proteomes" id="UP000182652">
    <property type="component" value="Unassembled WGS sequence"/>
</dbReference>
<feature type="transmembrane region" description="Helical" evidence="6">
    <location>
        <begin position="217"/>
        <end position="234"/>
    </location>
</feature>
<evidence type="ECO:0000256" key="5">
    <source>
        <dbReference type="ARBA" id="ARBA00023136"/>
    </source>
</evidence>
<keyword evidence="4 6" id="KW-1133">Transmembrane helix</keyword>
<dbReference type="InterPro" id="IPR002994">
    <property type="entry name" value="Surf1/Shy1"/>
</dbReference>
<dbReference type="EMBL" id="FNSN01000003">
    <property type="protein sequence ID" value="SEC06839.1"/>
    <property type="molecule type" value="Genomic_DNA"/>
</dbReference>
<dbReference type="PANTHER" id="PTHR23427">
    <property type="entry name" value="SURFEIT LOCUS PROTEIN"/>
    <property type="match status" value="1"/>
</dbReference>
<feature type="compositionally biased region" description="Basic and acidic residues" evidence="7">
    <location>
        <begin position="302"/>
        <end position="315"/>
    </location>
</feature>
<evidence type="ECO:0000256" key="1">
    <source>
        <dbReference type="ARBA" id="ARBA00004370"/>
    </source>
</evidence>
<dbReference type="PANTHER" id="PTHR23427:SF2">
    <property type="entry name" value="SURFEIT LOCUS PROTEIN 1"/>
    <property type="match status" value="1"/>
</dbReference>
<dbReference type="AlphaFoldDB" id="A0A1H4PHF8"/>
<dbReference type="PROSITE" id="PS51257">
    <property type="entry name" value="PROKAR_LIPOPROTEIN"/>
    <property type="match status" value="1"/>
</dbReference>
<evidence type="ECO:0000313" key="9">
    <source>
        <dbReference type="Proteomes" id="UP000182652"/>
    </source>
</evidence>
<dbReference type="Pfam" id="PF02104">
    <property type="entry name" value="SURF1"/>
    <property type="match status" value="1"/>
</dbReference>
<evidence type="ECO:0000256" key="3">
    <source>
        <dbReference type="ARBA" id="ARBA00022692"/>
    </source>
</evidence>
<comment type="subcellular location">
    <subcellularLocation>
        <location evidence="6">Cell membrane</location>
        <topology evidence="6">Multi-pass membrane protein</topology>
    </subcellularLocation>
    <subcellularLocation>
        <location evidence="1">Membrane</location>
    </subcellularLocation>
</comment>
<dbReference type="CDD" id="cd06662">
    <property type="entry name" value="SURF1"/>
    <property type="match status" value="1"/>
</dbReference>
<accession>A0A1H4PHF8</accession>
<gene>
    <name evidence="8" type="ORF">SAMN04489745_1977</name>
</gene>
<keyword evidence="3 6" id="KW-0812">Transmembrane</keyword>
<evidence type="ECO:0000256" key="4">
    <source>
        <dbReference type="ARBA" id="ARBA00022989"/>
    </source>
</evidence>
<dbReference type="GO" id="GO:0005886">
    <property type="term" value="C:plasma membrane"/>
    <property type="evidence" value="ECO:0007669"/>
    <property type="project" value="UniProtKB-SubCell"/>
</dbReference>
<protein>
    <recommendedName>
        <fullName evidence="6">SURF1-like protein</fullName>
    </recommendedName>
</protein>
<keyword evidence="9" id="KW-1185">Reference proteome</keyword>
<reference evidence="8 9" key="1">
    <citation type="submission" date="2016-10" db="EMBL/GenBank/DDBJ databases">
        <authorList>
            <person name="de Groot N.N."/>
        </authorList>
    </citation>
    <scope>NUCLEOTIDE SEQUENCE [LARGE SCALE GENOMIC DNA]</scope>
    <source>
        <strain evidence="8 9">DSM 10495</strain>
    </source>
</reference>
<dbReference type="InterPro" id="IPR045214">
    <property type="entry name" value="Surf1/Surf4"/>
</dbReference>
<keyword evidence="5 6" id="KW-0472">Membrane</keyword>
<evidence type="ECO:0000256" key="7">
    <source>
        <dbReference type="SAM" id="MobiDB-lite"/>
    </source>
</evidence>
<dbReference type="STRING" id="156980.SAMN04489745_1977"/>
<comment type="similarity">
    <text evidence="2 6">Belongs to the SURF1 family.</text>
</comment>
<dbReference type="PROSITE" id="PS50895">
    <property type="entry name" value="SURF1"/>
    <property type="match status" value="1"/>
</dbReference>
<organism evidence="8 9">
    <name type="scientific">Arthrobacter woluwensis</name>
    <dbReference type="NCBI Taxonomy" id="156980"/>
    <lineage>
        <taxon>Bacteria</taxon>
        <taxon>Bacillati</taxon>
        <taxon>Actinomycetota</taxon>
        <taxon>Actinomycetes</taxon>
        <taxon>Micrococcales</taxon>
        <taxon>Micrococcaceae</taxon>
        <taxon>Arthrobacter</taxon>
    </lineage>
</organism>